<gene>
    <name evidence="14" type="primary">XRCC5</name>
    <name evidence="14" type="synonym">xrcc5</name>
</gene>
<evidence type="ECO:0000256" key="1">
    <source>
        <dbReference type="ARBA" id="ARBA00004123"/>
    </source>
</evidence>
<evidence type="ECO:0000256" key="5">
    <source>
        <dbReference type="ARBA" id="ARBA00022801"/>
    </source>
</evidence>
<evidence type="ECO:0000256" key="12">
    <source>
        <dbReference type="SAM" id="SignalP"/>
    </source>
</evidence>
<feature type="domain" description="VWFA" evidence="13">
    <location>
        <begin position="8"/>
        <end position="223"/>
    </location>
</feature>
<keyword evidence="15" id="KW-1185">Reference proteome</keyword>
<accession>A0A8C7CPK3</accession>
<dbReference type="Ensembl" id="ENSOKIT00005007773.1">
    <property type="protein sequence ID" value="ENSOKIP00005007288.1"/>
    <property type="gene ID" value="ENSOKIG00005002700.1"/>
</dbReference>
<dbReference type="Gene3D" id="3.40.50.410">
    <property type="entry name" value="von Willebrand factor, type A domain"/>
    <property type="match status" value="1"/>
</dbReference>
<protein>
    <submittedName>
        <fullName evidence="14">X-ray repair complementing defective repair in Chinese hamster cells 5</fullName>
    </submittedName>
</protein>
<dbReference type="Proteomes" id="UP000694557">
    <property type="component" value="Unassembled WGS sequence"/>
</dbReference>
<feature type="signal peptide" evidence="12">
    <location>
        <begin position="1"/>
        <end position="20"/>
    </location>
</feature>
<dbReference type="SMART" id="SM00327">
    <property type="entry name" value="VWA"/>
    <property type="match status" value="1"/>
</dbReference>
<dbReference type="PROSITE" id="PS50234">
    <property type="entry name" value="VWFA"/>
    <property type="match status" value="1"/>
</dbReference>
<keyword evidence="8" id="KW-0238">DNA-binding</keyword>
<reference evidence="14" key="1">
    <citation type="submission" date="2025-08" db="UniProtKB">
        <authorList>
            <consortium name="Ensembl"/>
        </authorList>
    </citation>
    <scope>IDENTIFICATION</scope>
</reference>
<evidence type="ECO:0000256" key="2">
    <source>
        <dbReference type="ARBA" id="ARBA00007726"/>
    </source>
</evidence>
<dbReference type="GO" id="GO:0042162">
    <property type="term" value="F:telomeric DNA binding"/>
    <property type="evidence" value="ECO:0007669"/>
    <property type="project" value="InterPro"/>
</dbReference>
<dbReference type="SUPFAM" id="SSF53300">
    <property type="entry name" value="vWA-like"/>
    <property type="match status" value="1"/>
</dbReference>
<keyword evidence="11" id="KW-0539">Nucleus</keyword>
<dbReference type="GO" id="GO:0043564">
    <property type="term" value="C:Ku70:Ku80 complex"/>
    <property type="evidence" value="ECO:0007669"/>
    <property type="project" value="InterPro"/>
</dbReference>
<dbReference type="GO" id="GO:0005524">
    <property type="term" value="F:ATP binding"/>
    <property type="evidence" value="ECO:0007669"/>
    <property type="project" value="UniProtKB-KW"/>
</dbReference>
<evidence type="ECO:0000256" key="7">
    <source>
        <dbReference type="ARBA" id="ARBA00022840"/>
    </source>
</evidence>
<dbReference type="CDD" id="cd00873">
    <property type="entry name" value="KU80"/>
    <property type="match status" value="1"/>
</dbReference>
<dbReference type="SUPFAM" id="SSF100939">
    <property type="entry name" value="SPOC domain-like"/>
    <property type="match status" value="1"/>
</dbReference>
<keyword evidence="7" id="KW-0067">ATP-binding</keyword>
<reference evidence="14" key="2">
    <citation type="submission" date="2025-09" db="UniProtKB">
        <authorList>
            <consortium name="Ensembl"/>
        </authorList>
    </citation>
    <scope>IDENTIFICATION</scope>
</reference>
<evidence type="ECO:0000313" key="15">
    <source>
        <dbReference type="Proteomes" id="UP000694557"/>
    </source>
</evidence>
<dbReference type="GO" id="GO:0006303">
    <property type="term" value="P:double-strand break repair via nonhomologous end joining"/>
    <property type="evidence" value="ECO:0007669"/>
    <property type="project" value="InterPro"/>
</dbReference>
<dbReference type="Pfam" id="PF02735">
    <property type="entry name" value="Ku"/>
    <property type="match status" value="1"/>
</dbReference>
<dbReference type="GO" id="GO:0004386">
    <property type="term" value="F:helicase activity"/>
    <property type="evidence" value="ECO:0007669"/>
    <property type="project" value="UniProtKB-KW"/>
</dbReference>
<keyword evidence="3" id="KW-0547">Nucleotide-binding</keyword>
<name>A0A8C7CPK3_ONCKI</name>
<dbReference type="SMART" id="SM00559">
    <property type="entry name" value="Ku78"/>
    <property type="match status" value="1"/>
</dbReference>
<keyword evidence="9" id="KW-0233">DNA recombination</keyword>
<keyword evidence="10" id="KW-0234">DNA repair</keyword>
<dbReference type="AlphaFoldDB" id="A0A8C7CPK3"/>
<proteinExistence type="inferred from homology"/>
<feature type="chain" id="PRO_5034582537" evidence="12">
    <location>
        <begin position="21"/>
        <end position="536"/>
    </location>
</feature>
<organism evidence="14 15">
    <name type="scientific">Oncorhynchus kisutch</name>
    <name type="common">Coho salmon</name>
    <name type="synonym">Salmo kisutch</name>
    <dbReference type="NCBI Taxonomy" id="8019"/>
    <lineage>
        <taxon>Eukaryota</taxon>
        <taxon>Metazoa</taxon>
        <taxon>Chordata</taxon>
        <taxon>Craniata</taxon>
        <taxon>Vertebrata</taxon>
        <taxon>Euteleostomi</taxon>
        <taxon>Actinopterygii</taxon>
        <taxon>Neopterygii</taxon>
        <taxon>Teleostei</taxon>
        <taxon>Protacanthopterygii</taxon>
        <taxon>Salmoniformes</taxon>
        <taxon>Salmonidae</taxon>
        <taxon>Salmoninae</taxon>
        <taxon>Oncorhynchus</taxon>
    </lineage>
</organism>
<dbReference type="GeneTree" id="ENSGT00940000153239"/>
<dbReference type="InterPro" id="IPR016194">
    <property type="entry name" value="SPOC-like_C_dom_sf"/>
</dbReference>
<keyword evidence="6" id="KW-0347">Helicase</keyword>
<dbReference type="InterPro" id="IPR005161">
    <property type="entry name" value="Ku_N"/>
</dbReference>
<dbReference type="GO" id="GO:0006310">
    <property type="term" value="P:DNA recombination"/>
    <property type="evidence" value="ECO:0007669"/>
    <property type="project" value="UniProtKB-KW"/>
</dbReference>
<dbReference type="FunFam" id="3.40.50.410:FF:000055">
    <property type="entry name" value="X-ray repair cross-complementing protein 5"/>
    <property type="match status" value="1"/>
</dbReference>
<dbReference type="FunFam" id="2.40.290.10:FF:000005">
    <property type="entry name" value="X-ray repair cross-complementing protein 5"/>
    <property type="match status" value="1"/>
</dbReference>
<dbReference type="Gene3D" id="1.10.1600.10">
    <property type="match status" value="1"/>
</dbReference>
<dbReference type="InterPro" id="IPR006164">
    <property type="entry name" value="DNA_bd_Ku70/Ku80"/>
</dbReference>
<keyword evidence="4" id="KW-0227">DNA damage</keyword>
<evidence type="ECO:0000256" key="10">
    <source>
        <dbReference type="ARBA" id="ARBA00023204"/>
    </source>
</evidence>
<evidence type="ECO:0000256" key="3">
    <source>
        <dbReference type="ARBA" id="ARBA00022741"/>
    </source>
</evidence>
<evidence type="ECO:0000256" key="4">
    <source>
        <dbReference type="ARBA" id="ARBA00022763"/>
    </source>
</evidence>
<dbReference type="GO" id="GO:0000723">
    <property type="term" value="P:telomere maintenance"/>
    <property type="evidence" value="ECO:0007669"/>
    <property type="project" value="InterPro"/>
</dbReference>
<dbReference type="InterPro" id="IPR002035">
    <property type="entry name" value="VWF_A"/>
</dbReference>
<dbReference type="PANTHER" id="PTHR12604:SF4">
    <property type="entry name" value="X-RAY REPAIR CROSS-COMPLEMENTING PROTEIN 5"/>
    <property type="match status" value="1"/>
</dbReference>
<keyword evidence="12" id="KW-0732">Signal</keyword>
<evidence type="ECO:0000256" key="11">
    <source>
        <dbReference type="ARBA" id="ARBA00023242"/>
    </source>
</evidence>
<comment type="similarity">
    <text evidence="2">Belongs to the ku80 family.</text>
</comment>
<evidence type="ECO:0000259" key="13">
    <source>
        <dbReference type="PROSITE" id="PS50234"/>
    </source>
</evidence>
<sequence>MARSAKTALVLCLDVGFSMSNSAPGQEPPFQQAKKVIQKFVQRQVFAENKDELGLVLFGSDNTKNNLAKDDQYQNISVHRQLMIPNFELLEEIQNDVHPGSQQADWLDALVVCMDLLQNETLGKKYERLNIVMLTDLNTPSSPDQLDIIIGNLKRAGITLQFLCYFWPGSGDLGDNGGGSNPPHGGKALSREQQQGLEMTKQVMMSLDEEDGLEEVYTFSDAIEKLSVFKRVEKRPMAWPCTLTIGSSLAIKIVGYKAVCEERPRKSWSVVDAQTHQKDDIKRDVVYCLNDDEETEVQKDDTIQGYRYGSDIVPFSKVDQDQMKYKTDGKSFAVLGFTKQSMVIQLHQFVGTQVLKVFAPKDDEHAGVALSGLIRALDDLKMVAVVRYVYARNGNPQLGAAFPCIKEKYECLVYIQLPFMEDLRQYSFPSLENNKKYTPSEDQLSAVDSLIDSMMLVEEDKDGVKKDLFKVNHIPNPQYQRLFQVVTTSPVPETVPGSYHILNPQYQRLFQVVTTSSVPETVPGSYYILSTRDCSR</sequence>
<dbReference type="InterPro" id="IPR036465">
    <property type="entry name" value="vWFA_dom_sf"/>
</dbReference>
<dbReference type="GO" id="GO:0003690">
    <property type="term" value="F:double-stranded DNA binding"/>
    <property type="evidence" value="ECO:0007669"/>
    <property type="project" value="TreeGrafter"/>
</dbReference>
<dbReference type="GO" id="GO:0016787">
    <property type="term" value="F:hydrolase activity"/>
    <property type="evidence" value="ECO:0007669"/>
    <property type="project" value="UniProtKB-KW"/>
</dbReference>
<evidence type="ECO:0000256" key="9">
    <source>
        <dbReference type="ARBA" id="ARBA00023172"/>
    </source>
</evidence>
<evidence type="ECO:0000256" key="6">
    <source>
        <dbReference type="ARBA" id="ARBA00022806"/>
    </source>
</evidence>
<evidence type="ECO:0000313" key="14">
    <source>
        <dbReference type="Ensembl" id="ENSOKIP00005007288.1"/>
    </source>
</evidence>
<evidence type="ECO:0000256" key="8">
    <source>
        <dbReference type="ARBA" id="ARBA00023125"/>
    </source>
</evidence>
<comment type="subcellular location">
    <subcellularLocation>
        <location evidence="1">Nucleus</location>
    </subcellularLocation>
</comment>
<dbReference type="Pfam" id="PF03731">
    <property type="entry name" value="Ku_N"/>
    <property type="match status" value="1"/>
</dbReference>
<dbReference type="InterPro" id="IPR024193">
    <property type="entry name" value="Ku80"/>
</dbReference>
<dbReference type="GO" id="GO:0003684">
    <property type="term" value="F:damaged DNA binding"/>
    <property type="evidence" value="ECO:0007669"/>
    <property type="project" value="InterPro"/>
</dbReference>
<keyword evidence="5" id="KW-0378">Hydrolase</keyword>
<dbReference type="PANTHER" id="PTHR12604">
    <property type="entry name" value="KU AUTOANTIGEN DNA HELICASE"/>
    <property type="match status" value="1"/>
</dbReference>
<dbReference type="Gene3D" id="2.40.290.10">
    <property type="match status" value="1"/>
</dbReference>